<proteinExistence type="predicted"/>
<evidence type="ECO:0000313" key="3">
    <source>
        <dbReference type="Proteomes" id="UP000318081"/>
    </source>
</evidence>
<dbReference type="PANTHER" id="PTHR11732">
    <property type="entry name" value="ALDO/KETO REDUCTASE"/>
    <property type="match status" value="1"/>
</dbReference>
<dbReference type="Proteomes" id="UP000318081">
    <property type="component" value="Chromosome"/>
</dbReference>
<dbReference type="GO" id="GO:0050580">
    <property type="term" value="F:2,5-didehydrogluconate reductase activity"/>
    <property type="evidence" value="ECO:0007669"/>
    <property type="project" value="UniProtKB-EC"/>
</dbReference>
<dbReference type="Gene3D" id="3.20.20.100">
    <property type="entry name" value="NADP-dependent oxidoreductase domain"/>
    <property type="match status" value="1"/>
</dbReference>
<dbReference type="SUPFAM" id="SSF51430">
    <property type="entry name" value="NAD(P)-linked oxidoreductase"/>
    <property type="match status" value="1"/>
</dbReference>
<gene>
    <name evidence="2" type="primary">dkgA</name>
    <name evidence="2" type="ORF">TBK1r_04870</name>
</gene>
<name>A0ABX5XHW1_9BACT</name>
<dbReference type="Pfam" id="PF00248">
    <property type="entry name" value="Aldo_ket_red"/>
    <property type="match status" value="1"/>
</dbReference>
<accession>A0ABX5XHW1</accession>
<organism evidence="2 3">
    <name type="scientific">Stieleria magnilauensis</name>
    <dbReference type="NCBI Taxonomy" id="2527963"/>
    <lineage>
        <taxon>Bacteria</taxon>
        <taxon>Pseudomonadati</taxon>
        <taxon>Planctomycetota</taxon>
        <taxon>Planctomycetia</taxon>
        <taxon>Pirellulales</taxon>
        <taxon>Pirellulaceae</taxon>
        <taxon>Stieleria</taxon>
    </lineage>
</organism>
<dbReference type="InterPro" id="IPR020471">
    <property type="entry name" value="AKR"/>
</dbReference>
<dbReference type="PROSITE" id="PS00062">
    <property type="entry name" value="ALDOKETO_REDUCTASE_2"/>
    <property type="match status" value="1"/>
</dbReference>
<dbReference type="PROSITE" id="PS00798">
    <property type="entry name" value="ALDOKETO_REDUCTASE_1"/>
    <property type="match status" value="1"/>
</dbReference>
<evidence type="ECO:0000259" key="1">
    <source>
        <dbReference type="Pfam" id="PF00248"/>
    </source>
</evidence>
<dbReference type="InterPro" id="IPR018170">
    <property type="entry name" value="Aldo/ket_reductase_CS"/>
</dbReference>
<feature type="domain" description="NADP-dependent oxidoreductase" evidence="1">
    <location>
        <begin position="32"/>
        <end position="317"/>
    </location>
</feature>
<dbReference type="InterPro" id="IPR036812">
    <property type="entry name" value="NAD(P)_OxRdtase_dom_sf"/>
</dbReference>
<sequence>MRVRKLNSYLSPRTRMTTEFKLAGGDKIPAVGLGLWKIDQESTAETVFRAIEIGYRHIDAACDYGNEYQAGDGIRKAIDEGLVKREDLWITSKLWNTYHRAQDVPVALEKTLSDLGLDYVDLYHIHFPISLAYVPIEKRYPPGWFHDPDAEHPQMEEMPVPILETWQAMIECQKSGLIRHLGVCNFGVSLIRDLMASSSVKPSVLQVELHPYLTQEKLLRFCAQHDIHVTGFSPLGAQSYFAIGMAEEGEGVIDREETKAIAAEVGKTPAQVVLRWGIQRGTSIVPKTSRVERLKENLELFDFELTDQQMNTLASLNQNRRFNDPGDFGEKAFNTFFPIYE</sequence>
<dbReference type="PIRSF" id="PIRSF000097">
    <property type="entry name" value="AKR"/>
    <property type="match status" value="1"/>
</dbReference>
<reference evidence="2 3" key="1">
    <citation type="submission" date="2019-02" db="EMBL/GenBank/DDBJ databases">
        <title>Deep-cultivation of Planctomycetes and their phenomic and genomic characterization uncovers novel biology.</title>
        <authorList>
            <person name="Wiegand S."/>
            <person name="Jogler M."/>
            <person name="Boedeker C."/>
            <person name="Pinto D."/>
            <person name="Vollmers J."/>
            <person name="Rivas-Marin E."/>
            <person name="Kohn T."/>
            <person name="Peeters S.H."/>
            <person name="Heuer A."/>
            <person name="Rast P."/>
            <person name="Oberbeckmann S."/>
            <person name="Bunk B."/>
            <person name="Jeske O."/>
            <person name="Meyerdierks A."/>
            <person name="Storesund J.E."/>
            <person name="Kallscheuer N."/>
            <person name="Luecker S."/>
            <person name="Lage O.M."/>
            <person name="Pohl T."/>
            <person name="Merkel B.J."/>
            <person name="Hornburger P."/>
            <person name="Mueller R.-W."/>
            <person name="Bruemmer F."/>
            <person name="Labrenz M."/>
            <person name="Spormann A.M."/>
            <person name="Op den Camp H."/>
            <person name="Overmann J."/>
            <person name="Amann R."/>
            <person name="Jetten M.S.M."/>
            <person name="Mascher T."/>
            <person name="Medema M.H."/>
            <person name="Devos D.P."/>
            <person name="Kaster A.-K."/>
            <person name="Ovreas L."/>
            <person name="Rohde M."/>
            <person name="Galperin M.Y."/>
            <person name="Jogler C."/>
        </authorList>
    </citation>
    <scope>NUCLEOTIDE SEQUENCE [LARGE SCALE GENOMIC DNA]</scope>
    <source>
        <strain evidence="2 3">TBK1r</strain>
    </source>
</reference>
<evidence type="ECO:0000313" key="2">
    <source>
        <dbReference type="EMBL" id="QDV81569.1"/>
    </source>
</evidence>
<dbReference type="InterPro" id="IPR023210">
    <property type="entry name" value="NADP_OxRdtase_dom"/>
</dbReference>
<dbReference type="EMBL" id="CP036432">
    <property type="protein sequence ID" value="QDV81569.1"/>
    <property type="molecule type" value="Genomic_DNA"/>
</dbReference>
<keyword evidence="3" id="KW-1185">Reference proteome</keyword>
<keyword evidence="2" id="KW-0560">Oxidoreductase</keyword>
<protein>
    <submittedName>
        <fullName evidence="2">2,5-diketo-D-gluconic acid reductase A</fullName>
        <ecNumber evidence="2">1.1.1.274</ecNumber>
    </submittedName>
</protein>
<dbReference type="EC" id="1.1.1.274" evidence="2"/>
<dbReference type="PRINTS" id="PR00069">
    <property type="entry name" value="ALDKETRDTASE"/>
</dbReference>